<protein>
    <submittedName>
        <fullName evidence="2">Flavodoxin</fullName>
    </submittedName>
</protein>
<dbReference type="InterPro" id="IPR001226">
    <property type="entry name" value="Flavodoxin_CS"/>
</dbReference>
<dbReference type="InterPro" id="IPR052200">
    <property type="entry name" value="Protoporphyrinogen_IX_DH"/>
</dbReference>
<dbReference type="InterPro" id="IPR008254">
    <property type="entry name" value="Flavodoxin/NO_synth"/>
</dbReference>
<dbReference type="PROSITE" id="PS50902">
    <property type="entry name" value="FLAVODOXIN_LIKE"/>
    <property type="match status" value="1"/>
</dbReference>
<proteinExistence type="predicted"/>
<dbReference type="SUPFAM" id="SSF52218">
    <property type="entry name" value="Flavoproteins"/>
    <property type="match status" value="1"/>
</dbReference>
<evidence type="ECO:0000313" key="3">
    <source>
        <dbReference type="Proteomes" id="UP000037179"/>
    </source>
</evidence>
<keyword evidence="3" id="KW-1185">Reference proteome</keyword>
<evidence type="ECO:0000313" key="2">
    <source>
        <dbReference type="EMBL" id="GAP29704.1"/>
    </source>
</evidence>
<dbReference type="Proteomes" id="UP000037179">
    <property type="component" value="Unassembled WGS sequence"/>
</dbReference>
<comment type="caution">
    <text evidence="2">The sequence shown here is derived from an EMBL/GenBank/DDBJ whole genome shotgun (WGS) entry which is preliminary data.</text>
</comment>
<reference evidence="3" key="1">
    <citation type="submission" date="2015-07" db="EMBL/GenBank/DDBJ databases">
        <title>Nocardia seriolae U-1 whole genome shotgun sequence.</title>
        <authorList>
            <person name="Imajoh M."/>
            <person name="Fukumoto Y."/>
            <person name="Sukeda M."/>
            <person name="Yamane J."/>
            <person name="Yamasaki K."/>
            <person name="Shimizu M."/>
            <person name="Ohnishi K."/>
            <person name="Oshima S."/>
        </authorList>
    </citation>
    <scope>NUCLEOTIDE SEQUENCE [LARGE SCALE GENOMIC DNA]</scope>
    <source>
        <strain evidence="3">U-1</strain>
    </source>
</reference>
<reference evidence="2 3" key="2">
    <citation type="journal article" date="2016" name="Genome Announc.">
        <title>Draft Genome Sequence of Erythromycin- and Oxytetracycline-Sensitive Nocardia seriolae Strain U-1 (NBRC 110359).</title>
        <authorList>
            <person name="Imajoh M."/>
            <person name="Sukeda M."/>
            <person name="Shimizu M."/>
            <person name="Yamane J."/>
            <person name="Ohnishi K."/>
            <person name="Oshima S."/>
        </authorList>
    </citation>
    <scope>NUCLEOTIDE SEQUENCE [LARGE SCALE GENOMIC DNA]</scope>
    <source>
        <strain evidence="2 3">U-1</strain>
    </source>
</reference>
<feature type="domain" description="Flavodoxin-like" evidence="1">
    <location>
        <begin position="34"/>
        <end position="191"/>
    </location>
</feature>
<sequence>MVTMDLAGRARRLSESAPDQRRLVVMTSHPAPRISIVYATAQGSTREIAEYLGENLTARGATVEVADAEHAPDLSRFDAVVIGSAVHNMALLPDAATYIASHHDELAARKVWLFSVGVGPALYGPVGRLTPKRIAALRDSIDTVDYRAFAGHYERAGVSLGARALFRVLGGTRYGDLRDWTAIASWADSIALTLGLPRPASVPTHP</sequence>
<accession>A0ABC9YW36</accession>
<dbReference type="InterPro" id="IPR026816">
    <property type="entry name" value="Flavodoxin_dom"/>
</dbReference>
<dbReference type="PROSITE" id="PS00201">
    <property type="entry name" value="FLAVODOXIN"/>
    <property type="match status" value="1"/>
</dbReference>
<dbReference type="AlphaFoldDB" id="A0ABC9YW36"/>
<dbReference type="Pfam" id="PF12724">
    <property type="entry name" value="Flavodoxin_5"/>
    <property type="match status" value="1"/>
</dbReference>
<gene>
    <name evidence="2" type="ORF">NSK11_contig00062-0012</name>
</gene>
<dbReference type="EMBL" id="BBYQ01000062">
    <property type="protein sequence ID" value="GAP29704.1"/>
    <property type="molecule type" value="Genomic_DNA"/>
</dbReference>
<dbReference type="PANTHER" id="PTHR38030:SF2">
    <property type="entry name" value="PROTOPORPHYRINOGEN IX DEHYDROGENASE [QUINONE]"/>
    <property type="match status" value="1"/>
</dbReference>
<organism evidence="2 3">
    <name type="scientific">Nocardia seriolae</name>
    <dbReference type="NCBI Taxonomy" id="37332"/>
    <lineage>
        <taxon>Bacteria</taxon>
        <taxon>Bacillati</taxon>
        <taxon>Actinomycetota</taxon>
        <taxon>Actinomycetes</taxon>
        <taxon>Mycobacteriales</taxon>
        <taxon>Nocardiaceae</taxon>
        <taxon>Nocardia</taxon>
    </lineage>
</organism>
<evidence type="ECO:0000259" key="1">
    <source>
        <dbReference type="PROSITE" id="PS50902"/>
    </source>
</evidence>
<name>A0ABC9YW36_9NOCA</name>
<dbReference type="InterPro" id="IPR029039">
    <property type="entry name" value="Flavoprotein-like_sf"/>
</dbReference>
<dbReference type="Gene3D" id="3.40.50.360">
    <property type="match status" value="1"/>
</dbReference>
<dbReference type="PANTHER" id="PTHR38030">
    <property type="entry name" value="PROTOPORPHYRINOGEN IX DEHYDROGENASE [MENAQUINONE]"/>
    <property type="match status" value="1"/>
</dbReference>